<feature type="domain" description="HTH araC/xylS-type" evidence="3">
    <location>
        <begin position="285"/>
        <end position="394"/>
    </location>
</feature>
<evidence type="ECO:0000313" key="5">
    <source>
        <dbReference type="Proteomes" id="UP001321186"/>
    </source>
</evidence>
<dbReference type="PANTHER" id="PTHR43280:SF2">
    <property type="entry name" value="HTH-TYPE TRANSCRIPTIONAL REGULATOR EXSA"/>
    <property type="match status" value="1"/>
</dbReference>
<keyword evidence="2" id="KW-0812">Transmembrane</keyword>
<evidence type="ECO:0000256" key="1">
    <source>
        <dbReference type="ARBA" id="ARBA00023125"/>
    </source>
</evidence>
<feature type="transmembrane region" description="Helical" evidence="2">
    <location>
        <begin position="99"/>
        <end position="117"/>
    </location>
</feature>
<name>A0ABT4JDR4_9BACT</name>
<evidence type="ECO:0000313" key="4">
    <source>
        <dbReference type="EMBL" id="MCZ2474429.1"/>
    </source>
</evidence>
<feature type="transmembrane region" description="Helical" evidence="2">
    <location>
        <begin position="186"/>
        <end position="207"/>
    </location>
</feature>
<feature type="transmembrane region" description="Helical" evidence="2">
    <location>
        <begin position="6"/>
        <end position="26"/>
    </location>
</feature>
<protein>
    <submittedName>
        <fullName evidence="4">Helix-turn-helix transcriptional regulator</fullName>
    </submittedName>
</protein>
<feature type="transmembrane region" description="Helical" evidence="2">
    <location>
        <begin position="151"/>
        <end position="174"/>
    </location>
</feature>
<keyword evidence="2" id="KW-1133">Transmembrane helix</keyword>
<organism evidence="4 5">
    <name type="scientific">Aquirufa ecclesiirivi</name>
    <dbReference type="NCBI Taxonomy" id="2715124"/>
    <lineage>
        <taxon>Bacteria</taxon>
        <taxon>Pseudomonadati</taxon>
        <taxon>Bacteroidota</taxon>
        <taxon>Cytophagia</taxon>
        <taxon>Cytophagales</taxon>
        <taxon>Flectobacillaceae</taxon>
        <taxon>Aquirufa</taxon>
    </lineage>
</organism>
<dbReference type="RefSeq" id="WP_269009476.1">
    <property type="nucleotide sequence ID" value="NZ_JAANOH010000001.1"/>
</dbReference>
<sequence length="396" mass="46997">MNSWSPVDYLIYLSFVFFAFGISLFLKKGLIATKFLGLLFIVLGLQTFLNYYIRPEYLLQYPHFFRTVSPLMLTIGPLYYLFQQYLLYPERKLNPALSWHFLPFALHVIEYIPFYLLPAELKILEIKEMISENTLYTIHSKYGWITMRTHIYIRFTSFFIYVSLSFIDLLKYYLSSSKSFIKNNHLIVFWLFSNMAMKFIVLGLIVYKYVIPEKDQINLPWKDFFYLVEYVLMMLFMLFNPKLLYGPSLKGLVWQQALGRMEGLGELSNKKVHSIKIVSGLEREKALLESLNRYFETERIFLNPNLTLIEVARKLKMKPRLIRIALQTEMDISFSDYVNTWRIQFAEEQCRENPKWKNYKLEVIALESGFGTRQSFNSAVKKIKGVSPGQYFSEFL</sequence>
<comment type="caution">
    <text evidence="4">The sequence shown here is derived from an EMBL/GenBank/DDBJ whole genome shotgun (WGS) entry which is preliminary data.</text>
</comment>
<dbReference type="EMBL" id="JAANOH010000001">
    <property type="protein sequence ID" value="MCZ2474429.1"/>
    <property type="molecule type" value="Genomic_DNA"/>
</dbReference>
<evidence type="ECO:0000259" key="3">
    <source>
        <dbReference type="PROSITE" id="PS01124"/>
    </source>
</evidence>
<keyword evidence="2" id="KW-0472">Membrane</keyword>
<dbReference type="PROSITE" id="PS01124">
    <property type="entry name" value="HTH_ARAC_FAMILY_2"/>
    <property type="match status" value="1"/>
</dbReference>
<accession>A0ABT4JDR4</accession>
<proteinExistence type="predicted"/>
<gene>
    <name evidence="4" type="ORF">G9H61_03170</name>
</gene>
<feature type="transmembrane region" description="Helical" evidence="2">
    <location>
        <begin position="65"/>
        <end position="87"/>
    </location>
</feature>
<reference evidence="4 5" key="1">
    <citation type="submission" date="2020-03" db="EMBL/GenBank/DDBJ databases">
        <authorList>
            <person name="Pitt A."/>
            <person name="Hahn M.W."/>
        </authorList>
    </citation>
    <scope>NUCLEOTIDE SEQUENCE [LARGE SCALE GENOMIC DNA]</scope>
    <source>
        <strain evidence="4 5">5A-MARBSE</strain>
    </source>
</reference>
<evidence type="ECO:0000256" key="2">
    <source>
        <dbReference type="SAM" id="Phobius"/>
    </source>
</evidence>
<feature type="transmembrane region" description="Helical" evidence="2">
    <location>
        <begin position="227"/>
        <end position="245"/>
    </location>
</feature>
<feature type="transmembrane region" description="Helical" evidence="2">
    <location>
        <begin position="35"/>
        <end position="53"/>
    </location>
</feature>
<dbReference type="Pfam" id="PF12833">
    <property type="entry name" value="HTH_18"/>
    <property type="match status" value="1"/>
</dbReference>
<keyword evidence="1" id="KW-0238">DNA-binding</keyword>
<dbReference type="SMART" id="SM00342">
    <property type="entry name" value="HTH_ARAC"/>
    <property type="match status" value="1"/>
</dbReference>
<dbReference type="PANTHER" id="PTHR43280">
    <property type="entry name" value="ARAC-FAMILY TRANSCRIPTIONAL REGULATOR"/>
    <property type="match status" value="1"/>
</dbReference>
<dbReference type="Gene3D" id="1.10.10.60">
    <property type="entry name" value="Homeodomain-like"/>
    <property type="match status" value="1"/>
</dbReference>
<keyword evidence="5" id="KW-1185">Reference proteome</keyword>
<dbReference type="Proteomes" id="UP001321186">
    <property type="component" value="Unassembled WGS sequence"/>
</dbReference>
<dbReference type="InterPro" id="IPR018060">
    <property type="entry name" value="HTH_AraC"/>
</dbReference>